<accession>A0ACB9TKD3</accession>
<gene>
    <name evidence="1" type="ORF">MML48_2g00014882</name>
</gene>
<protein>
    <submittedName>
        <fullName evidence="1">Mitochondrial ribosomal protein l24</fullName>
    </submittedName>
</protein>
<evidence type="ECO:0000313" key="2">
    <source>
        <dbReference type="Proteomes" id="UP001056778"/>
    </source>
</evidence>
<dbReference type="Proteomes" id="UP001056778">
    <property type="component" value="Chromosome 2"/>
</dbReference>
<keyword evidence="1" id="KW-0689">Ribosomal protein</keyword>
<comment type="caution">
    <text evidence="1">The sequence shown here is derived from an EMBL/GenBank/DDBJ whole genome shotgun (WGS) entry which is preliminary data.</text>
</comment>
<keyword evidence="1" id="KW-0687">Ribonucleoprotein</keyword>
<reference evidence="1" key="1">
    <citation type="submission" date="2022-04" db="EMBL/GenBank/DDBJ databases">
        <title>Chromosome-scale genome assembly of Holotrichia oblita Faldermann.</title>
        <authorList>
            <person name="Rongchong L."/>
        </authorList>
    </citation>
    <scope>NUCLEOTIDE SEQUENCE</scope>
    <source>
        <strain evidence="1">81SQS9</strain>
    </source>
</reference>
<evidence type="ECO:0000313" key="1">
    <source>
        <dbReference type="EMBL" id="KAI4467223.1"/>
    </source>
</evidence>
<proteinExistence type="predicted"/>
<dbReference type="EMBL" id="CM043016">
    <property type="protein sequence ID" value="KAI4467223.1"/>
    <property type="molecule type" value="Genomic_DNA"/>
</dbReference>
<sequence length="252" mass="29499">MRLTQILSVIGKYSKDYSNLPDRYIKRAMEQVYWKNPTGVQYRPDTEIKKKTYRFTTNRPWSGQFRQQNLPGRRTKKVFVEPIKDWSYFRGDRVEVLVGRDKGKQGIVKQIIQERSWVVVEGLNCHYRVVGRDKNYPGMVIQSEAPLLVTNQVALVDPSDFKSTPIEWRFTEDGQKVRVSSRTGRIIPIPASAEETIDYKSKKTYDEQPKDTVANDVIDITFSPKLQTLKCRSWKVWESKKRECHLNHIGIK</sequence>
<name>A0ACB9TKD3_HOLOL</name>
<organism evidence="1 2">
    <name type="scientific">Holotrichia oblita</name>
    <name type="common">Chafer beetle</name>
    <dbReference type="NCBI Taxonomy" id="644536"/>
    <lineage>
        <taxon>Eukaryota</taxon>
        <taxon>Metazoa</taxon>
        <taxon>Ecdysozoa</taxon>
        <taxon>Arthropoda</taxon>
        <taxon>Hexapoda</taxon>
        <taxon>Insecta</taxon>
        <taxon>Pterygota</taxon>
        <taxon>Neoptera</taxon>
        <taxon>Endopterygota</taxon>
        <taxon>Coleoptera</taxon>
        <taxon>Polyphaga</taxon>
        <taxon>Scarabaeiformia</taxon>
        <taxon>Scarabaeidae</taxon>
        <taxon>Melolonthinae</taxon>
        <taxon>Holotrichia</taxon>
    </lineage>
</organism>
<keyword evidence="2" id="KW-1185">Reference proteome</keyword>